<comment type="subunit">
    <text evidence="7">Part of the 50S ribosomal subunit; part of the 5S rRNA/L5/L18/L25 subcomplex. Contacts the 5S and 23S rRNAs.</text>
</comment>
<dbReference type="HAMAP" id="MF_01337_B">
    <property type="entry name" value="Ribosomal_uL18_B"/>
    <property type="match status" value="1"/>
</dbReference>
<keyword evidence="4 7" id="KW-0689">Ribosomal protein</keyword>
<comment type="caution">
    <text evidence="8">The sequence shown here is derived from an EMBL/GenBank/DDBJ whole genome shotgun (WGS) entry which is preliminary data.</text>
</comment>
<keyword evidence="9" id="KW-1185">Reference proteome</keyword>
<evidence type="ECO:0000256" key="7">
    <source>
        <dbReference type="HAMAP-Rule" id="MF_01337"/>
    </source>
</evidence>
<keyword evidence="5 7" id="KW-0687">Ribonucleoprotein</keyword>
<organism evidence="8 9">
    <name type="scientific">Ureaplasma miroungigenitalium</name>
    <dbReference type="NCBI Taxonomy" id="1042321"/>
    <lineage>
        <taxon>Bacteria</taxon>
        <taxon>Bacillati</taxon>
        <taxon>Mycoplasmatota</taxon>
        <taxon>Mycoplasmoidales</taxon>
        <taxon>Mycoplasmoidaceae</taxon>
        <taxon>Ureaplasma</taxon>
    </lineage>
</organism>
<dbReference type="RefSeq" id="WP_263817690.1">
    <property type="nucleotide sequence ID" value="NZ_JAOXHK010000002.1"/>
</dbReference>
<keyword evidence="2 7" id="KW-0699">rRNA-binding</keyword>
<evidence type="ECO:0000256" key="3">
    <source>
        <dbReference type="ARBA" id="ARBA00022884"/>
    </source>
</evidence>
<dbReference type="PANTHER" id="PTHR12899:SF3">
    <property type="entry name" value="LARGE RIBOSOMAL SUBUNIT PROTEIN UL18M"/>
    <property type="match status" value="1"/>
</dbReference>
<evidence type="ECO:0000256" key="6">
    <source>
        <dbReference type="ARBA" id="ARBA00035197"/>
    </source>
</evidence>
<dbReference type="Gene3D" id="3.30.420.100">
    <property type="match status" value="1"/>
</dbReference>
<reference evidence="8 9" key="1">
    <citation type="journal article" date="2020" name="Int. J. Syst. Evol. Microbiol.">
        <title>Ureaplasma miroungigenitalium sp. nov. isolated from northern elephant seals (Mirounga angustirostris) and Ureaplasma zalophigenitalium sp. nov. isolated from California sea lions (Zalophus californianus).</title>
        <authorList>
            <person name="Volokhov D.V."/>
            <person name="Gulland F.M."/>
            <person name="Gao Y."/>
            <person name="Chizhikov V.E."/>
        </authorList>
    </citation>
    <scope>NUCLEOTIDE SEQUENCE [LARGE SCALE GENOMIC DNA]</scope>
    <source>
        <strain evidence="8 9">ES3182-GEN</strain>
    </source>
</reference>
<comment type="similarity">
    <text evidence="1 7">Belongs to the universal ribosomal protein uL18 family.</text>
</comment>
<gene>
    <name evidence="7 8" type="primary">rplR</name>
    <name evidence="8" type="ORF">OF376_01275</name>
</gene>
<name>A0ABT3BME8_9BACT</name>
<evidence type="ECO:0000256" key="2">
    <source>
        <dbReference type="ARBA" id="ARBA00022730"/>
    </source>
</evidence>
<protein>
    <recommendedName>
        <fullName evidence="6 7">Large ribosomal subunit protein uL18</fullName>
    </recommendedName>
</protein>
<accession>A0ABT3BME8</accession>
<dbReference type="InterPro" id="IPR005484">
    <property type="entry name" value="Ribosomal_uL18_bac/plant/anim"/>
</dbReference>
<dbReference type="CDD" id="cd00432">
    <property type="entry name" value="Ribosomal_L18_L5e"/>
    <property type="match status" value="1"/>
</dbReference>
<evidence type="ECO:0000313" key="9">
    <source>
        <dbReference type="Proteomes" id="UP001208245"/>
    </source>
</evidence>
<dbReference type="EMBL" id="JAOXHL010000001">
    <property type="protein sequence ID" value="MCV3728398.1"/>
    <property type="molecule type" value="Genomic_DNA"/>
</dbReference>
<dbReference type="GO" id="GO:0005840">
    <property type="term" value="C:ribosome"/>
    <property type="evidence" value="ECO:0007669"/>
    <property type="project" value="UniProtKB-KW"/>
</dbReference>
<dbReference type="SUPFAM" id="SSF53137">
    <property type="entry name" value="Translational machinery components"/>
    <property type="match status" value="1"/>
</dbReference>
<comment type="function">
    <text evidence="7">This is one of the proteins that bind and probably mediate the attachment of the 5S RNA into the large ribosomal subunit, where it forms part of the central protuberance.</text>
</comment>
<dbReference type="Proteomes" id="UP001208245">
    <property type="component" value="Unassembled WGS sequence"/>
</dbReference>
<dbReference type="PANTHER" id="PTHR12899">
    <property type="entry name" value="39S RIBOSOMAL PROTEIN L18, MITOCHONDRIAL"/>
    <property type="match status" value="1"/>
</dbReference>
<dbReference type="Pfam" id="PF00861">
    <property type="entry name" value="Ribosomal_L18p"/>
    <property type="match status" value="1"/>
</dbReference>
<evidence type="ECO:0000256" key="4">
    <source>
        <dbReference type="ARBA" id="ARBA00022980"/>
    </source>
</evidence>
<keyword evidence="3 7" id="KW-0694">RNA-binding</keyword>
<dbReference type="NCBIfam" id="TIGR00060">
    <property type="entry name" value="L18_bact"/>
    <property type="match status" value="1"/>
</dbReference>
<sequence length="121" mass="13686">MKRINFSRNYKRTLRARRIVKKIRALQLYEQRPVLVVNKTNAHIWVQLIDYNTNKTLASSSSLALKLVNGNKENAAKVGADIAKKATALNIKSVIFNKNGNEFHGRIKALADAAREHGLEF</sequence>
<evidence type="ECO:0000313" key="8">
    <source>
        <dbReference type="EMBL" id="MCV3728398.1"/>
    </source>
</evidence>
<evidence type="ECO:0000256" key="5">
    <source>
        <dbReference type="ARBA" id="ARBA00023274"/>
    </source>
</evidence>
<proteinExistence type="inferred from homology"/>
<evidence type="ECO:0000256" key="1">
    <source>
        <dbReference type="ARBA" id="ARBA00007116"/>
    </source>
</evidence>
<dbReference type="InterPro" id="IPR004389">
    <property type="entry name" value="Ribosomal_uL18_bac-type"/>
</dbReference>
<dbReference type="InterPro" id="IPR057268">
    <property type="entry name" value="Ribosomal_L18"/>
</dbReference>